<sequence>MAPTTKSNGKIIIDSAISSKISATVNPLTEEPSQIASNINYHVKFSPNFSSFKFKPEQAYYATTNNIRDRLIQQWNETYLHFHKENPKQTYYLSMEYLQGRALTNVIGNLNVQNAYADRRTRRRHYSDVPVNSVSEPVAGMFKLSFGGVFHRRRRYSDGSMGKALRSFIRRRTGRS</sequence>
<protein>
    <submittedName>
        <fullName evidence="2">Uncharacterized protein</fullName>
    </submittedName>
</protein>
<dbReference type="InterPro" id="IPR000811">
    <property type="entry name" value="Glyco_trans_35"/>
</dbReference>
<accession>A0A540MCU7</accession>
<dbReference type="SUPFAM" id="SSF53756">
    <property type="entry name" value="UDP-Glycosyltransferase/glycogen phosphorylase"/>
    <property type="match status" value="1"/>
</dbReference>
<comment type="similarity">
    <text evidence="1">Belongs to the glycogen phosphorylase family.</text>
</comment>
<proteinExistence type="inferred from homology"/>
<dbReference type="GO" id="GO:0008184">
    <property type="term" value="F:glycogen phosphorylase activity"/>
    <property type="evidence" value="ECO:0007669"/>
    <property type="project" value="InterPro"/>
</dbReference>
<dbReference type="PANTHER" id="PTHR11468:SF4">
    <property type="entry name" value="ALPHA-GLUCAN PHOSPHORYLASE 2, CYTOSOLIC"/>
    <property type="match status" value="1"/>
</dbReference>
<comment type="caution">
    <text evidence="2">The sequence shown here is derived from an EMBL/GenBank/DDBJ whole genome shotgun (WGS) entry which is preliminary data.</text>
</comment>
<dbReference type="GO" id="GO:0005980">
    <property type="term" value="P:glycogen catabolic process"/>
    <property type="evidence" value="ECO:0007669"/>
    <property type="project" value="TreeGrafter"/>
</dbReference>
<keyword evidence="3" id="KW-1185">Reference proteome</keyword>
<evidence type="ECO:0000313" key="2">
    <source>
        <dbReference type="EMBL" id="TQD96524.1"/>
    </source>
</evidence>
<dbReference type="EMBL" id="VIEB01000291">
    <property type="protein sequence ID" value="TQD96524.1"/>
    <property type="molecule type" value="Genomic_DNA"/>
</dbReference>
<reference evidence="2 3" key="1">
    <citation type="journal article" date="2019" name="G3 (Bethesda)">
        <title>Sequencing of a Wild Apple (Malus baccata) Genome Unravels the Differences Between Cultivated and Wild Apple Species Regarding Disease Resistance and Cold Tolerance.</title>
        <authorList>
            <person name="Chen X."/>
        </authorList>
    </citation>
    <scope>NUCLEOTIDE SEQUENCE [LARGE SCALE GENOMIC DNA]</scope>
    <source>
        <strain evidence="3">cv. Shandingzi</strain>
        <tissue evidence="2">Leaves</tissue>
    </source>
</reference>
<dbReference type="Gene3D" id="3.40.50.2000">
    <property type="entry name" value="Glycogen Phosphorylase B"/>
    <property type="match status" value="1"/>
</dbReference>
<organism evidence="2 3">
    <name type="scientific">Malus baccata</name>
    <name type="common">Siberian crab apple</name>
    <name type="synonym">Pyrus baccata</name>
    <dbReference type="NCBI Taxonomy" id="106549"/>
    <lineage>
        <taxon>Eukaryota</taxon>
        <taxon>Viridiplantae</taxon>
        <taxon>Streptophyta</taxon>
        <taxon>Embryophyta</taxon>
        <taxon>Tracheophyta</taxon>
        <taxon>Spermatophyta</taxon>
        <taxon>Magnoliopsida</taxon>
        <taxon>eudicotyledons</taxon>
        <taxon>Gunneridae</taxon>
        <taxon>Pentapetalae</taxon>
        <taxon>rosids</taxon>
        <taxon>fabids</taxon>
        <taxon>Rosales</taxon>
        <taxon>Rosaceae</taxon>
        <taxon>Amygdaloideae</taxon>
        <taxon>Maleae</taxon>
        <taxon>Malus</taxon>
    </lineage>
</organism>
<gene>
    <name evidence="2" type="ORF">C1H46_017862</name>
</gene>
<dbReference type="STRING" id="106549.A0A540MCU7"/>
<dbReference type="AlphaFoldDB" id="A0A540MCU7"/>
<evidence type="ECO:0000256" key="1">
    <source>
        <dbReference type="ARBA" id="ARBA00006047"/>
    </source>
</evidence>
<name>A0A540MCU7_MALBA</name>
<dbReference type="GO" id="GO:0005737">
    <property type="term" value="C:cytoplasm"/>
    <property type="evidence" value="ECO:0007669"/>
    <property type="project" value="TreeGrafter"/>
</dbReference>
<dbReference type="Proteomes" id="UP000315295">
    <property type="component" value="Unassembled WGS sequence"/>
</dbReference>
<dbReference type="GO" id="GO:0030170">
    <property type="term" value="F:pyridoxal phosphate binding"/>
    <property type="evidence" value="ECO:0007669"/>
    <property type="project" value="TreeGrafter"/>
</dbReference>
<dbReference type="PANTHER" id="PTHR11468">
    <property type="entry name" value="GLYCOGEN PHOSPHORYLASE"/>
    <property type="match status" value="1"/>
</dbReference>
<evidence type="ECO:0000313" key="3">
    <source>
        <dbReference type="Proteomes" id="UP000315295"/>
    </source>
</evidence>